<feature type="transmembrane region" description="Helical" evidence="1">
    <location>
        <begin position="216"/>
        <end position="236"/>
    </location>
</feature>
<evidence type="ECO:0000256" key="1">
    <source>
        <dbReference type="SAM" id="Phobius"/>
    </source>
</evidence>
<keyword evidence="1" id="KW-0472">Membrane</keyword>
<name>A0A9W8E2B3_9FUNG</name>
<evidence type="ECO:0000313" key="4">
    <source>
        <dbReference type="Proteomes" id="UP001150569"/>
    </source>
</evidence>
<evidence type="ECO:0000313" key="3">
    <source>
        <dbReference type="EMBL" id="KAJ1929720.1"/>
    </source>
</evidence>
<proteinExistence type="predicted"/>
<sequence>MSLFDTVTRWWFFCLFLSLCILAVLPASFASESGVVSIQDDQVYLNPTSFNITANLTTHTVVTNWETYGRIMKAPTPPNMAGVLFLYDPNNLPELLEYVDHVAVIHASSNSEASDLIVTVNHPRIKAGIICPSSPSVSYNMLALAKNLVTFSWFLIDYDSGKGLTDRLMAFQSDPGAKNTTAVNTNSDPNRAYYHRVWTRLQYGGIQSDSSTGGQGVNIGVVVGITIPIIIIFMGCK</sequence>
<reference evidence="3" key="1">
    <citation type="submission" date="2022-07" db="EMBL/GenBank/DDBJ databases">
        <title>Phylogenomic reconstructions and comparative analyses of Kickxellomycotina fungi.</title>
        <authorList>
            <person name="Reynolds N.K."/>
            <person name="Stajich J.E."/>
            <person name="Barry K."/>
            <person name="Grigoriev I.V."/>
            <person name="Crous P."/>
            <person name="Smith M.E."/>
        </authorList>
    </citation>
    <scope>NUCLEOTIDE SEQUENCE</scope>
    <source>
        <strain evidence="3">RSA 861</strain>
    </source>
</reference>
<accession>A0A9W8E2B3</accession>
<dbReference type="EMBL" id="JANBPT010000026">
    <property type="protein sequence ID" value="KAJ1929720.1"/>
    <property type="molecule type" value="Genomic_DNA"/>
</dbReference>
<dbReference type="AlphaFoldDB" id="A0A9W8E2B3"/>
<keyword evidence="1" id="KW-1133">Transmembrane helix</keyword>
<evidence type="ECO:0000256" key="2">
    <source>
        <dbReference type="SAM" id="SignalP"/>
    </source>
</evidence>
<gene>
    <name evidence="3" type="ORF">IWQ60_000939</name>
</gene>
<protein>
    <submittedName>
        <fullName evidence="3">Uncharacterized protein</fullName>
    </submittedName>
</protein>
<keyword evidence="4" id="KW-1185">Reference proteome</keyword>
<dbReference type="Proteomes" id="UP001150569">
    <property type="component" value="Unassembled WGS sequence"/>
</dbReference>
<keyword evidence="1" id="KW-0812">Transmembrane</keyword>
<keyword evidence="2" id="KW-0732">Signal</keyword>
<comment type="caution">
    <text evidence="3">The sequence shown here is derived from an EMBL/GenBank/DDBJ whole genome shotgun (WGS) entry which is preliminary data.</text>
</comment>
<feature type="signal peptide" evidence="2">
    <location>
        <begin position="1"/>
        <end position="26"/>
    </location>
</feature>
<feature type="chain" id="PRO_5040997540" evidence="2">
    <location>
        <begin position="27"/>
        <end position="237"/>
    </location>
</feature>
<organism evidence="3 4">
    <name type="scientific">Tieghemiomyces parasiticus</name>
    <dbReference type="NCBI Taxonomy" id="78921"/>
    <lineage>
        <taxon>Eukaryota</taxon>
        <taxon>Fungi</taxon>
        <taxon>Fungi incertae sedis</taxon>
        <taxon>Zoopagomycota</taxon>
        <taxon>Kickxellomycotina</taxon>
        <taxon>Dimargaritomycetes</taxon>
        <taxon>Dimargaritales</taxon>
        <taxon>Dimargaritaceae</taxon>
        <taxon>Tieghemiomyces</taxon>
    </lineage>
</organism>